<proteinExistence type="predicted"/>
<dbReference type="Pfam" id="PF11716">
    <property type="entry name" value="MDMPI_N"/>
    <property type="match status" value="1"/>
</dbReference>
<dbReference type="Gene3D" id="1.20.120.450">
    <property type="entry name" value="dinb family like domain"/>
    <property type="match status" value="1"/>
</dbReference>
<evidence type="ECO:0000259" key="1">
    <source>
        <dbReference type="Pfam" id="PF11716"/>
    </source>
</evidence>
<keyword evidence="2" id="KW-0413">Isomerase</keyword>
<dbReference type="GO" id="GO:0016853">
    <property type="term" value="F:isomerase activity"/>
    <property type="evidence" value="ECO:0007669"/>
    <property type="project" value="UniProtKB-KW"/>
</dbReference>
<evidence type="ECO:0000313" key="2">
    <source>
        <dbReference type="EMBL" id="MBG9375442.1"/>
    </source>
</evidence>
<comment type="caution">
    <text evidence="2">The sequence shown here is derived from an EMBL/GenBank/DDBJ whole genome shotgun (WGS) entry which is preliminary data.</text>
</comment>
<accession>A0A931DYU1</accession>
<sequence length="279" mass="31608">MQTQPAPIQVQHLFEPLDDSLMELLYALTPADWEKSTVARLWKVKDVAAHLLDGNIRTLSLQKDRYFGETPPAINTYNELVDWLNKLNADWVAAAKRMSPAVLILLHEATRKETSAYYKSLNLYDKAVFAVSWAGEEESLNWLHIAREYTEKWLHQQQIRDAVHKPGIMTSTFFYPFMDTCMYALPYTYKNIDAATGTTIELHIEGDGGGSWLLTKTGSGWLLSKEYERNVTARISLPAAIAWKLFSKSMRPADITNSIHVTGDETLALHALNMISVMA</sequence>
<organism evidence="2 3">
    <name type="scientific">Panacibacter microcysteis</name>
    <dbReference type="NCBI Taxonomy" id="2793269"/>
    <lineage>
        <taxon>Bacteria</taxon>
        <taxon>Pseudomonadati</taxon>
        <taxon>Bacteroidota</taxon>
        <taxon>Chitinophagia</taxon>
        <taxon>Chitinophagales</taxon>
        <taxon>Chitinophagaceae</taxon>
        <taxon>Panacibacter</taxon>
    </lineage>
</organism>
<dbReference type="SUPFAM" id="SSF109854">
    <property type="entry name" value="DinB/YfiT-like putative metalloenzymes"/>
    <property type="match status" value="1"/>
</dbReference>
<feature type="domain" description="Mycothiol-dependent maleylpyruvate isomerase metal-binding" evidence="1">
    <location>
        <begin position="16"/>
        <end position="159"/>
    </location>
</feature>
<dbReference type="RefSeq" id="WP_196989494.1">
    <property type="nucleotide sequence ID" value="NZ_JADWYR010000001.1"/>
</dbReference>
<dbReference type="EMBL" id="JADWYR010000001">
    <property type="protein sequence ID" value="MBG9375442.1"/>
    <property type="molecule type" value="Genomic_DNA"/>
</dbReference>
<dbReference type="InterPro" id="IPR034660">
    <property type="entry name" value="DinB/YfiT-like"/>
</dbReference>
<evidence type="ECO:0000313" key="3">
    <source>
        <dbReference type="Proteomes" id="UP000628448"/>
    </source>
</evidence>
<keyword evidence="3" id="KW-1185">Reference proteome</keyword>
<dbReference type="InterPro" id="IPR024344">
    <property type="entry name" value="MDMPI_metal-binding"/>
</dbReference>
<name>A0A931DYU1_9BACT</name>
<protein>
    <submittedName>
        <fullName evidence="2">Maleylpyruvate isomerase N-terminal domain-containing protein</fullName>
    </submittedName>
</protein>
<gene>
    <name evidence="2" type="ORF">I5907_04305</name>
</gene>
<dbReference type="GO" id="GO:0046872">
    <property type="term" value="F:metal ion binding"/>
    <property type="evidence" value="ECO:0007669"/>
    <property type="project" value="InterPro"/>
</dbReference>
<reference evidence="2" key="1">
    <citation type="submission" date="2020-11" db="EMBL/GenBank/DDBJ databases">
        <title>Bacterial whole genome sequence for Panacibacter sp. DH6.</title>
        <authorList>
            <person name="Le V."/>
            <person name="Ko S."/>
            <person name="Ahn C.-Y."/>
            <person name="Oh H.-M."/>
        </authorList>
    </citation>
    <scope>NUCLEOTIDE SEQUENCE</scope>
    <source>
        <strain evidence="2">DH6</strain>
    </source>
</reference>
<dbReference type="AlphaFoldDB" id="A0A931DYU1"/>
<dbReference type="Proteomes" id="UP000628448">
    <property type="component" value="Unassembled WGS sequence"/>
</dbReference>